<sequence length="389" mass="44529">MSKILIFGPLGDHGGRELETGFIAHALSKDFEVEILSSGNLTFKSQLFDFVPFEKVFTLNQLIYNKSFWFRLLSVLSSIRSKKKLDKYAFVSNSVAKSSGYRKFALSQIHSEIDKCDLVLLCAQITSNYVGEIVDYAKRNSIPVVFRPSTTIHEENLIHRDWLNDINLYLHHSTSNANKLNSLNQHRFEIIDQCAYNEAKLLKLDVTNKAENLLYAGRISEEKGILDFTQEFMKLKTNLRLRVVGDGPQMNKLESVAESFSKIHVLGFLDQDNLVKEIEKSDIVVIPSFEESGPLIGLEAMASGRIILSTKVGAMPERLENLKNQFWFRVGDMESLKSNLVKIQCLKAEEIEKIAYQNRECYLQKYTVEQIKSQYKNAIFKALKSYELQ</sequence>
<dbReference type="PANTHER" id="PTHR45947">
    <property type="entry name" value="SULFOQUINOVOSYL TRANSFERASE SQD2"/>
    <property type="match status" value="1"/>
</dbReference>
<dbReference type="Pfam" id="PF13692">
    <property type="entry name" value="Glyco_trans_1_4"/>
    <property type="match status" value="1"/>
</dbReference>
<evidence type="ECO:0000313" key="2">
    <source>
        <dbReference type="Proteomes" id="UP001198901"/>
    </source>
</evidence>
<dbReference type="Gene3D" id="3.40.50.2000">
    <property type="entry name" value="Glycogen Phosphorylase B"/>
    <property type="match status" value="2"/>
</dbReference>
<dbReference type="CDD" id="cd03801">
    <property type="entry name" value="GT4_PimA-like"/>
    <property type="match status" value="1"/>
</dbReference>
<comment type="caution">
    <text evidence="1">The sequence shown here is derived from an EMBL/GenBank/DDBJ whole genome shotgun (WGS) entry which is preliminary data.</text>
</comment>
<protein>
    <submittedName>
        <fullName evidence="1">Glycosyltransferase family 4 protein</fullName>
    </submittedName>
</protein>
<dbReference type="InterPro" id="IPR050194">
    <property type="entry name" value="Glycosyltransferase_grp1"/>
</dbReference>
<dbReference type="Proteomes" id="UP001198901">
    <property type="component" value="Unassembled WGS sequence"/>
</dbReference>
<proteinExistence type="predicted"/>
<dbReference type="PANTHER" id="PTHR45947:SF3">
    <property type="entry name" value="SULFOQUINOVOSYL TRANSFERASE SQD2"/>
    <property type="match status" value="1"/>
</dbReference>
<gene>
    <name evidence="1" type="ORF">LBU54_05220</name>
</gene>
<dbReference type="RefSeq" id="WP_224526802.1">
    <property type="nucleotide sequence ID" value="NZ_JAIUJR010000002.1"/>
</dbReference>
<dbReference type="SUPFAM" id="SSF53756">
    <property type="entry name" value="UDP-Glycosyltransferase/glycogen phosphorylase"/>
    <property type="match status" value="1"/>
</dbReference>
<evidence type="ECO:0000313" key="1">
    <source>
        <dbReference type="EMBL" id="MCA0131975.1"/>
    </source>
</evidence>
<accession>A0ABS7XPP1</accession>
<keyword evidence="2" id="KW-1185">Reference proteome</keyword>
<organism evidence="1 2">
    <name type="scientific">Winogradskyella alexanderae</name>
    <dbReference type="NCBI Taxonomy" id="2877123"/>
    <lineage>
        <taxon>Bacteria</taxon>
        <taxon>Pseudomonadati</taxon>
        <taxon>Bacteroidota</taxon>
        <taxon>Flavobacteriia</taxon>
        <taxon>Flavobacteriales</taxon>
        <taxon>Flavobacteriaceae</taxon>
        <taxon>Winogradskyella</taxon>
    </lineage>
</organism>
<dbReference type="EMBL" id="JAIUJR010000002">
    <property type="protein sequence ID" value="MCA0131975.1"/>
    <property type="molecule type" value="Genomic_DNA"/>
</dbReference>
<reference evidence="2" key="1">
    <citation type="submission" date="2023-07" db="EMBL/GenBank/DDBJ databases">
        <authorList>
            <person name="Yue Y."/>
        </authorList>
    </citation>
    <scope>NUCLEOTIDE SEQUENCE [LARGE SCALE GENOMIC DNA]</scope>
    <source>
        <strain evidence="2">D23</strain>
    </source>
</reference>
<name>A0ABS7XPP1_9FLAO</name>